<accession>A0A7W1XG22</accession>
<proteinExistence type="predicted"/>
<protein>
    <submittedName>
        <fullName evidence="1">Uncharacterized protein</fullName>
    </submittedName>
</protein>
<gene>
    <name evidence="1" type="ORF">H1Z91_06780</name>
</gene>
<organism evidence="1 2">
    <name type="scientific">Enterococcus lactis</name>
    <dbReference type="NCBI Taxonomy" id="357441"/>
    <lineage>
        <taxon>Bacteria</taxon>
        <taxon>Bacillati</taxon>
        <taxon>Bacillota</taxon>
        <taxon>Bacilli</taxon>
        <taxon>Lactobacillales</taxon>
        <taxon>Enterococcaceae</taxon>
        <taxon>Enterococcus</taxon>
    </lineage>
</organism>
<dbReference type="Proteomes" id="UP000531895">
    <property type="component" value="Unassembled WGS sequence"/>
</dbReference>
<dbReference type="RefSeq" id="WP_125028443.1">
    <property type="nucleotide sequence ID" value="NZ_BNJW01000011.1"/>
</dbReference>
<name>A0A7W1XG22_9ENTE</name>
<sequence length="313" mass="35344">MRLREVQKIINENTIDLANLKVESSTSGNSQIKKILGYNTFRKSIINLLETNLFPQEKEIIDKEQWLPSSASDSMSYGVNSYNNFMKIVQQVKYKSEGITTIISQNLHSESEDSNSLIISLPDRELSFDEFSETILILKDTFKLLRGLKEFQTDVVVENFDVGTNWLVVSLLSSTAVTLFGKLVSLVQRSQVGTRQIKALDKQLESLDLDEQVRATVRESQIKANQAIYTKLTEQFLTSNNLSEQAEIITQMTKVTENIDKILSMGVGFEASVSASIEVSKSFPDLKEQKLLDSTKIIDSLKKIDHSTENEED</sequence>
<comment type="caution">
    <text evidence="1">The sequence shown here is derived from an EMBL/GenBank/DDBJ whole genome shotgun (WGS) entry which is preliminary data.</text>
</comment>
<evidence type="ECO:0000313" key="2">
    <source>
        <dbReference type="Proteomes" id="UP000531895"/>
    </source>
</evidence>
<evidence type="ECO:0000313" key="1">
    <source>
        <dbReference type="EMBL" id="MBA4546047.1"/>
    </source>
</evidence>
<dbReference type="EMBL" id="JACEIT010000008">
    <property type="protein sequence ID" value="MBA4546047.1"/>
    <property type="molecule type" value="Genomic_DNA"/>
</dbReference>
<reference evidence="1 2" key="1">
    <citation type="submission" date="2020-07" db="EMBL/GenBank/DDBJ databases">
        <authorList>
            <person name="Feng H."/>
        </authorList>
    </citation>
    <scope>NUCLEOTIDE SEQUENCE [LARGE SCALE GENOMIC DNA]</scope>
    <source>
        <strain evidence="2">s-7</strain>
    </source>
</reference>
<dbReference type="AlphaFoldDB" id="A0A7W1XG22"/>